<dbReference type="PROSITE" id="PS00028">
    <property type="entry name" value="ZINC_FINGER_C2H2_1"/>
    <property type="match status" value="1"/>
</dbReference>
<feature type="domain" description="C2H2-type" evidence="8">
    <location>
        <begin position="139"/>
        <end position="168"/>
    </location>
</feature>
<evidence type="ECO:0000256" key="6">
    <source>
        <dbReference type="PROSITE-ProRule" id="PRU00042"/>
    </source>
</evidence>
<dbReference type="RefSeq" id="XP_062652106.1">
    <property type="nucleotide sequence ID" value="XM_062787838.1"/>
</dbReference>
<evidence type="ECO:0000256" key="1">
    <source>
        <dbReference type="ARBA" id="ARBA00022723"/>
    </source>
</evidence>
<dbReference type="GO" id="GO:0005667">
    <property type="term" value="C:transcription regulator complex"/>
    <property type="evidence" value="ECO:0007669"/>
    <property type="project" value="TreeGrafter"/>
</dbReference>
<dbReference type="AlphaFoldDB" id="A0AAN6U980"/>
<keyword evidence="4" id="KW-0862">Zinc</keyword>
<feature type="compositionally biased region" description="Basic and acidic residues" evidence="7">
    <location>
        <begin position="45"/>
        <end position="56"/>
    </location>
</feature>
<dbReference type="Proteomes" id="UP001302602">
    <property type="component" value="Unassembled WGS sequence"/>
</dbReference>
<dbReference type="GO" id="GO:0008270">
    <property type="term" value="F:zinc ion binding"/>
    <property type="evidence" value="ECO:0007669"/>
    <property type="project" value="UniProtKB-KW"/>
</dbReference>
<keyword evidence="3 6" id="KW-0863">Zinc-finger</keyword>
<evidence type="ECO:0000256" key="3">
    <source>
        <dbReference type="ARBA" id="ARBA00022771"/>
    </source>
</evidence>
<dbReference type="PROSITE" id="PS50157">
    <property type="entry name" value="ZINC_FINGER_C2H2_2"/>
    <property type="match status" value="2"/>
</dbReference>
<keyword evidence="2" id="KW-0677">Repeat</keyword>
<dbReference type="InterPro" id="IPR036236">
    <property type="entry name" value="Znf_C2H2_sf"/>
</dbReference>
<protein>
    <recommendedName>
        <fullName evidence="5">C2H2 type master regulator of conidiophore development brlA</fullName>
    </recommendedName>
</protein>
<comment type="caution">
    <text evidence="9">The sequence shown here is derived from an EMBL/GenBank/DDBJ whole genome shotgun (WGS) entry which is preliminary data.</text>
</comment>
<feature type="region of interest" description="Disordered" evidence="7">
    <location>
        <begin position="1"/>
        <end position="27"/>
    </location>
</feature>
<dbReference type="GO" id="GO:0000978">
    <property type="term" value="F:RNA polymerase II cis-regulatory region sequence-specific DNA binding"/>
    <property type="evidence" value="ECO:0007669"/>
    <property type="project" value="TreeGrafter"/>
</dbReference>
<feature type="non-terminal residue" evidence="9">
    <location>
        <position position="1"/>
    </location>
</feature>
<dbReference type="GeneID" id="87824608"/>
<evidence type="ECO:0000259" key="8">
    <source>
        <dbReference type="PROSITE" id="PS50157"/>
    </source>
</evidence>
<dbReference type="Pfam" id="PF00096">
    <property type="entry name" value="zf-C2H2"/>
    <property type="match status" value="1"/>
</dbReference>
<evidence type="ECO:0000313" key="10">
    <source>
        <dbReference type="Proteomes" id="UP001302602"/>
    </source>
</evidence>
<feature type="compositionally biased region" description="Basic and acidic residues" evidence="7">
    <location>
        <begin position="151"/>
        <end position="169"/>
    </location>
</feature>
<feature type="region of interest" description="Disordered" evidence="7">
    <location>
        <begin position="44"/>
        <end position="107"/>
    </location>
</feature>
<organism evidence="9 10">
    <name type="scientific">Parathielavia appendiculata</name>
    <dbReference type="NCBI Taxonomy" id="2587402"/>
    <lineage>
        <taxon>Eukaryota</taxon>
        <taxon>Fungi</taxon>
        <taxon>Dikarya</taxon>
        <taxon>Ascomycota</taxon>
        <taxon>Pezizomycotina</taxon>
        <taxon>Sordariomycetes</taxon>
        <taxon>Sordariomycetidae</taxon>
        <taxon>Sordariales</taxon>
        <taxon>Chaetomiaceae</taxon>
        <taxon>Parathielavia</taxon>
    </lineage>
</organism>
<sequence>PSAWSIPPTPELSRSDSYDSRMTAEPISPMTPVYEFSARYQPLAKDPRSYPDEHPTDAQFFHPTNKRKASALNDGPSVKYEDERTAIPASPSGSTLGAEKPPQKRFPCRFRDELGCDKTFTTSGHASRHSKIHTAEKGVPCSYPGCPKKFTRSDNMKQHLDTHFKDRSR</sequence>
<dbReference type="EMBL" id="MU853223">
    <property type="protein sequence ID" value="KAK4128335.1"/>
    <property type="molecule type" value="Genomic_DNA"/>
</dbReference>
<dbReference type="SUPFAM" id="SSF57667">
    <property type="entry name" value="beta-beta-alpha zinc fingers"/>
    <property type="match status" value="1"/>
</dbReference>
<dbReference type="GO" id="GO:0000785">
    <property type="term" value="C:chromatin"/>
    <property type="evidence" value="ECO:0007669"/>
    <property type="project" value="TreeGrafter"/>
</dbReference>
<evidence type="ECO:0000313" key="9">
    <source>
        <dbReference type="EMBL" id="KAK4128335.1"/>
    </source>
</evidence>
<keyword evidence="1" id="KW-0479">Metal-binding</keyword>
<evidence type="ECO:0000256" key="7">
    <source>
        <dbReference type="SAM" id="MobiDB-lite"/>
    </source>
</evidence>
<evidence type="ECO:0000256" key="5">
    <source>
        <dbReference type="ARBA" id="ARBA00044085"/>
    </source>
</evidence>
<dbReference type="FunFam" id="3.30.160.60:FF:001075">
    <property type="entry name" value="Zinc finger, C2H2-type/integrase, DNA-binding protein"/>
    <property type="match status" value="1"/>
</dbReference>
<keyword evidence="10" id="KW-1185">Reference proteome</keyword>
<accession>A0AAN6U980</accession>
<feature type="region of interest" description="Disordered" evidence="7">
    <location>
        <begin position="147"/>
        <end position="169"/>
    </location>
</feature>
<reference evidence="9" key="2">
    <citation type="submission" date="2023-05" db="EMBL/GenBank/DDBJ databases">
        <authorList>
            <consortium name="Lawrence Berkeley National Laboratory"/>
            <person name="Steindorff A."/>
            <person name="Hensen N."/>
            <person name="Bonometti L."/>
            <person name="Westerberg I."/>
            <person name="Brannstrom I.O."/>
            <person name="Guillou S."/>
            <person name="Cros-Aarteil S."/>
            <person name="Calhoun S."/>
            <person name="Haridas S."/>
            <person name="Kuo A."/>
            <person name="Mondo S."/>
            <person name="Pangilinan J."/>
            <person name="Riley R."/>
            <person name="Labutti K."/>
            <person name="Andreopoulos B."/>
            <person name="Lipzen A."/>
            <person name="Chen C."/>
            <person name="Yanf M."/>
            <person name="Daum C."/>
            <person name="Ng V."/>
            <person name="Clum A."/>
            <person name="Ohm R."/>
            <person name="Martin F."/>
            <person name="Silar P."/>
            <person name="Natvig D."/>
            <person name="Lalanne C."/>
            <person name="Gautier V."/>
            <person name="Ament-Velasquez S.L."/>
            <person name="Kruys A."/>
            <person name="Hutchinson M.I."/>
            <person name="Powell A.J."/>
            <person name="Barry K."/>
            <person name="Miller A.N."/>
            <person name="Grigoriev I.V."/>
            <person name="Debuchy R."/>
            <person name="Gladieux P."/>
            <person name="Thoren M.H."/>
            <person name="Johannesson H."/>
        </authorList>
    </citation>
    <scope>NUCLEOTIDE SEQUENCE</scope>
    <source>
        <strain evidence="9">CBS 731.68</strain>
    </source>
</reference>
<reference evidence="9" key="1">
    <citation type="journal article" date="2023" name="Mol. Phylogenet. Evol.">
        <title>Genome-scale phylogeny and comparative genomics of the fungal order Sordariales.</title>
        <authorList>
            <person name="Hensen N."/>
            <person name="Bonometti L."/>
            <person name="Westerberg I."/>
            <person name="Brannstrom I.O."/>
            <person name="Guillou S."/>
            <person name="Cros-Aarteil S."/>
            <person name="Calhoun S."/>
            <person name="Haridas S."/>
            <person name="Kuo A."/>
            <person name="Mondo S."/>
            <person name="Pangilinan J."/>
            <person name="Riley R."/>
            <person name="LaButti K."/>
            <person name="Andreopoulos B."/>
            <person name="Lipzen A."/>
            <person name="Chen C."/>
            <person name="Yan M."/>
            <person name="Daum C."/>
            <person name="Ng V."/>
            <person name="Clum A."/>
            <person name="Steindorff A."/>
            <person name="Ohm R.A."/>
            <person name="Martin F."/>
            <person name="Silar P."/>
            <person name="Natvig D.O."/>
            <person name="Lalanne C."/>
            <person name="Gautier V."/>
            <person name="Ament-Velasquez S.L."/>
            <person name="Kruys A."/>
            <person name="Hutchinson M.I."/>
            <person name="Powell A.J."/>
            <person name="Barry K."/>
            <person name="Miller A.N."/>
            <person name="Grigoriev I.V."/>
            <person name="Debuchy R."/>
            <person name="Gladieux P."/>
            <person name="Hiltunen Thoren M."/>
            <person name="Johannesson H."/>
        </authorList>
    </citation>
    <scope>NUCLEOTIDE SEQUENCE</scope>
    <source>
        <strain evidence="9">CBS 731.68</strain>
    </source>
</reference>
<dbReference type="Gene3D" id="3.30.160.60">
    <property type="entry name" value="Classic Zinc Finger"/>
    <property type="match status" value="2"/>
</dbReference>
<dbReference type="GO" id="GO:0000981">
    <property type="term" value="F:DNA-binding transcription factor activity, RNA polymerase II-specific"/>
    <property type="evidence" value="ECO:0007669"/>
    <property type="project" value="TreeGrafter"/>
</dbReference>
<dbReference type="InterPro" id="IPR013087">
    <property type="entry name" value="Znf_C2H2_type"/>
</dbReference>
<feature type="domain" description="C2H2-type" evidence="8">
    <location>
        <begin position="106"/>
        <end position="138"/>
    </location>
</feature>
<gene>
    <name evidence="9" type="ORF">N657DRAFT_543490</name>
</gene>
<dbReference type="SMART" id="SM00355">
    <property type="entry name" value="ZnF_C2H2"/>
    <property type="match status" value="2"/>
</dbReference>
<dbReference type="PANTHER" id="PTHR14003:SF19">
    <property type="entry name" value="YY2 TRANSCRIPTION FACTOR"/>
    <property type="match status" value="1"/>
</dbReference>
<proteinExistence type="predicted"/>
<dbReference type="PANTHER" id="PTHR14003">
    <property type="entry name" value="TRANSCRIPTIONAL REPRESSOR PROTEIN YY"/>
    <property type="match status" value="1"/>
</dbReference>
<evidence type="ECO:0000256" key="2">
    <source>
        <dbReference type="ARBA" id="ARBA00022737"/>
    </source>
</evidence>
<name>A0AAN6U980_9PEZI</name>
<feature type="non-terminal residue" evidence="9">
    <location>
        <position position="169"/>
    </location>
</feature>
<evidence type="ECO:0000256" key="4">
    <source>
        <dbReference type="ARBA" id="ARBA00022833"/>
    </source>
</evidence>